<reference evidence="10 11" key="1">
    <citation type="submission" date="2019-11" db="EMBL/GenBank/DDBJ databases">
        <title>Genome sequences of 17 halophilic strains isolated from different environments.</title>
        <authorList>
            <person name="Furrow R.E."/>
        </authorList>
    </citation>
    <scope>NUCLEOTIDE SEQUENCE [LARGE SCALE GENOMIC DNA]</scope>
    <source>
        <strain evidence="10 11">22502_06_Cabo</strain>
    </source>
</reference>
<keyword evidence="6" id="KW-0175">Coiled coil</keyword>
<keyword evidence="2 5" id="KW-0235">DNA replication</keyword>
<dbReference type="Gene3D" id="1.10.8.60">
    <property type="match status" value="1"/>
</dbReference>
<dbReference type="PANTHER" id="PTHR10763:SF22">
    <property type="entry name" value="ORC1-TYPE DNA REPLICATION PROTEIN"/>
    <property type="match status" value="1"/>
</dbReference>
<evidence type="ECO:0000256" key="4">
    <source>
        <dbReference type="ARBA" id="ARBA00022840"/>
    </source>
</evidence>
<sequence length="647" mass="70959">MDEGEHTPRADGGIDPDDGDESDHSSDSEDSSPSRSSAPDADGFAVKGSETDESEDGVPEAEVPEAEDPEAEDPDIEDFDPDAPTETGGDGSTGADPDALPETEADTSAEVGSDPDTALDVEDGTSHDTPDVESIESDADTLSLSTDARPETAGIDNGGRDRSSPDVDFDGVVLDDDEDNQGLFDDLLSGEPIFENKEVLRPSYTPHELPHRNDQINRMATILVSALRGETPSNILIYGKTGTGKTASAKFVSQELESTSQKYDVPCEVEYINCEVTDTQYRVLAQLANTFIEENQAVIADRLERLEALREDATDAEDTAGRDAAATLADTEFDSVAELDDRIETLEDDADEMEEVPMTGWPTDRVYSTFFEAVDYHERVVVIMLDEIDKLVEKSGDDTLYNLSRMNSELDRSRISIMGISNDLKFTDFLDPRVKSSLGEEEIVFPPYDANQLRDILQHRADTAFKPDALTDDVIPLCAAFAAQEHGDARRALDLLRTAGELAERSQAEIVAEKHVRQAQDKIELDRVVEVVRTLPTQSKIVLFAVILLEKNGVHNINTGEVFNIYKRLCEEIDADVLTQRRVTDLISELDMLGIVNAVVVSKGRYGRTKEMGLSVPVEETEAVLLSDSRLGDIENAQPFVQARFDN</sequence>
<protein>
    <recommendedName>
        <fullName evidence="5">ORC1-type DNA replication protein</fullName>
    </recommendedName>
</protein>
<dbReference type="HAMAP" id="MF_01407">
    <property type="entry name" value="ORC1_type_DNA_replic_protein"/>
    <property type="match status" value="1"/>
</dbReference>
<dbReference type="GO" id="GO:0006260">
    <property type="term" value="P:DNA replication"/>
    <property type="evidence" value="ECO:0007669"/>
    <property type="project" value="UniProtKB-UniRule"/>
</dbReference>
<dbReference type="FunFam" id="3.40.50.300:FF:001519">
    <property type="entry name" value="ORC1-type DNA replication protein"/>
    <property type="match status" value="1"/>
</dbReference>
<comment type="function">
    <text evidence="5">Involved in regulation of DNA replication.</text>
</comment>
<dbReference type="Gene3D" id="1.10.10.10">
    <property type="entry name" value="Winged helix-like DNA-binding domain superfamily/Winged helix DNA-binding domain"/>
    <property type="match status" value="1"/>
</dbReference>
<gene>
    <name evidence="10" type="ORF">GLW30_15420</name>
</gene>
<dbReference type="SUPFAM" id="SSF46785">
    <property type="entry name" value="Winged helix' DNA-binding domain"/>
    <property type="match status" value="1"/>
</dbReference>
<evidence type="ECO:0000259" key="9">
    <source>
        <dbReference type="SMART" id="SM01074"/>
    </source>
</evidence>
<feature type="coiled-coil region" evidence="6">
    <location>
        <begin position="299"/>
        <end position="356"/>
    </location>
</feature>
<dbReference type="InterPro" id="IPR036388">
    <property type="entry name" value="WH-like_DNA-bd_sf"/>
</dbReference>
<dbReference type="InterPro" id="IPR003593">
    <property type="entry name" value="AAA+_ATPase"/>
</dbReference>
<dbReference type="PANTHER" id="PTHR10763">
    <property type="entry name" value="CELL DIVISION CONTROL PROTEIN 6-RELATED"/>
    <property type="match status" value="1"/>
</dbReference>
<evidence type="ECO:0000313" key="11">
    <source>
        <dbReference type="Proteomes" id="UP000452321"/>
    </source>
</evidence>
<accession>A0A6B1IPB2</accession>
<feature type="domain" description="Cdc6 C-terminal" evidence="9">
    <location>
        <begin position="543"/>
        <end position="625"/>
    </location>
</feature>
<dbReference type="SMART" id="SM01074">
    <property type="entry name" value="Cdc6_C"/>
    <property type="match status" value="1"/>
</dbReference>
<dbReference type="CDD" id="cd08768">
    <property type="entry name" value="Cdc6_C"/>
    <property type="match status" value="1"/>
</dbReference>
<dbReference type="EMBL" id="WMFC01000033">
    <property type="protein sequence ID" value="MYL69110.1"/>
    <property type="molecule type" value="Genomic_DNA"/>
</dbReference>
<dbReference type="InterPro" id="IPR015163">
    <property type="entry name" value="Cdc6_C"/>
</dbReference>
<dbReference type="AlphaFoldDB" id="A0A6B1IPB2"/>
<dbReference type="SUPFAM" id="SSF52540">
    <property type="entry name" value="P-loop containing nucleoside triphosphate hydrolases"/>
    <property type="match status" value="1"/>
</dbReference>
<keyword evidence="3 5" id="KW-0547">Nucleotide-binding</keyword>
<comment type="caution">
    <text evidence="10">The sequence shown here is derived from an EMBL/GenBank/DDBJ whole genome shotgun (WGS) entry which is preliminary data.</text>
</comment>
<evidence type="ECO:0000256" key="5">
    <source>
        <dbReference type="HAMAP-Rule" id="MF_01407"/>
    </source>
</evidence>
<comment type="similarity">
    <text evidence="1 5">Belongs to the CDC6/cdc18 family.</text>
</comment>
<dbReference type="GO" id="GO:0005524">
    <property type="term" value="F:ATP binding"/>
    <property type="evidence" value="ECO:0007669"/>
    <property type="project" value="UniProtKB-UniRule"/>
</dbReference>
<dbReference type="InterPro" id="IPR036390">
    <property type="entry name" value="WH_DNA-bd_sf"/>
</dbReference>
<dbReference type="NCBIfam" id="TIGR02928">
    <property type="entry name" value="orc1/cdc6 family replication initiation protein"/>
    <property type="match status" value="1"/>
</dbReference>
<evidence type="ECO:0000256" key="7">
    <source>
        <dbReference type="SAM" id="MobiDB-lite"/>
    </source>
</evidence>
<proteinExistence type="inferred from homology"/>
<evidence type="ECO:0000259" key="8">
    <source>
        <dbReference type="SMART" id="SM00382"/>
    </source>
</evidence>
<evidence type="ECO:0000313" key="10">
    <source>
        <dbReference type="EMBL" id="MYL69110.1"/>
    </source>
</evidence>
<dbReference type="Gene3D" id="3.40.50.300">
    <property type="entry name" value="P-loop containing nucleotide triphosphate hydrolases"/>
    <property type="match status" value="1"/>
</dbReference>
<feature type="binding site" evidence="5">
    <location>
        <position position="448"/>
    </location>
    <ligand>
        <name>ATP</name>
        <dbReference type="ChEBI" id="CHEBI:30616"/>
    </ligand>
</feature>
<evidence type="ECO:0000256" key="1">
    <source>
        <dbReference type="ARBA" id="ARBA00006184"/>
    </source>
</evidence>
<feature type="binding site" evidence="5">
    <location>
        <position position="460"/>
    </location>
    <ligand>
        <name>ATP</name>
        <dbReference type="ChEBI" id="CHEBI:30616"/>
    </ligand>
</feature>
<dbReference type="FunFam" id="1.10.8.60:FF:000073">
    <property type="entry name" value="ORC1-type DNA replication protein"/>
    <property type="match status" value="1"/>
</dbReference>
<dbReference type="InterPro" id="IPR027417">
    <property type="entry name" value="P-loop_NTPase"/>
</dbReference>
<dbReference type="InterPro" id="IPR055237">
    <property type="entry name" value="Cdc6_lid"/>
</dbReference>
<evidence type="ECO:0000256" key="2">
    <source>
        <dbReference type="ARBA" id="ARBA00022705"/>
    </source>
</evidence>
<dbReference type="Proteomes" id="UP000452321">
    <property type="component" value="Unassembled WGS sequence"/>
</dbReference>
<feature type="region of interest" description="Disordered" evidence="7">
    <location>
        <begin position="1"/>
        <end position="170"/>
    </location>
</feature>
<dbReference type="InterPro" id="IPR014277">
    <property type="entry name" value="Orc1/Cdc6_arc"/>
</dbReference>
<feature type="binding site" evidence="5">
    <location>
        <begin position="243"/>
        <end position="247"/>
    </location>
    <ligand>
        <name>ATP</name>
        <dbReference type="ChEBI" id="CHEBI:30616"/>
    </ligand>
</feature>
<dbReference type="InterPro" id="IPR050311">
    <property type="entry name" value="ORC1/CDC6"/>
</dbReference>
<dbReference type="Pfam" id="PF22703">
    <property type="entry name" value="Cdc6_lid"/>
    <property type="match status" value="1"/>
</dbReference>
<feature type="domain" description="AAA+ ATPase" evidence="8">
    <location>
        <begin position="231"/>
        <end position="449"/>
    </location>
</feature>
<dbReference type="Pfam" id="PF09079">
    <property type="entry name" value="WHD_Cdc6"/>
    <property type="match status" value="1"/>
</dbReference>
<evidence type="ECO:0000256" key="6">
    <source>
        <dbReference type="SAM" id="Coils"/>
    </source>
</evidence>
<dbReference type="SMART" id="SM00382">
    <property type="entry name" value="AAA"/>
    <property type="match status" value="1"/>
</dbReference>
<organism evidence="10 11">
    <name type="scientific">Halorubrum distributum</name>
    <dbReference type="NCBI Taxonomy" id="29283"/>
    <lineage>
        <taxon>Archaea</taxon>
        <taxon>Methanobacteriati</taxon>
        <taxon>Methanobacteriota</taxon>
        <taxon>Stenosarchaea group</taxon>
        <taxon>Halobacteria</taxon>
        <taxon>Halobacteriales</taxon>
        <taxon>Haloferacaceae</taxon>
        <taxon>Halorubrum</taxon>
        <taxon>Halorubrum distributum group</taxon>
    </lineage>
</organism>
<dbReference type="RefSeq" id="WP_159359192.1">
    <property type="nucleotide sequence ID" value="NZ_WMFC01000033.1"/>
</dbReference>
<dbReference type="InterPro" id="IPR041664">
    <property type="entry name" value="AAA_16"/>
</dbReference>
<keyword evidence="4 5" id="KW-0067">ATP-binding</keyword>
<feature type="compositionally biased region" description="Low complexity" evidence="7">
    <location>
        <begin position="31"/>
        <end position="43"/>
    </location>
</feature>
<dbReference type="Pfam" id="PF13191">
    <property type="entry name" value="AAA_16"/>
    <property type="match status" value="1"/>
</dbReference>
<evidence type="ECO:0000256" key="3">
    <source>
        <dbReference type="ARBA" id="ARBA00022741"/>
    </source>
</evidence>
<name>A0A6B1IPB2_9EURY</name>
<feature type="compositionally biased region" description="Acidic residues" evidence="7">
    <location>
        <begin position="51"/>
        <end position="83"/>
    </location>
</feature>